<sequence length="75" mass="7873">MYATIHPVVHAKADTADAGRPQGIALAVVVAEDLHRPSAGAPRVVAVPELMGLRTPAVRPRRAKVPLHRLTAIAA</sequence>
<name>A0ABX0YWJ0_STRTL</name>
<comment type="caution">
    <text evidence="1">The sequence shown here is derived from an EMBL/GenBank/DDBJ whole genome shotgun (WGS) entry which is preliminary data.</text>
</comment>
<accession>A0ABX0YWJ0</accession>
<reference evidence="1 2" key="1">
    <citation type="submission" date="2020-03" db="EMBL/GenBank/DDBJ databases">
        <title>WGS of actinomycetes isolated from Thailand.</title>
        <authorList>
            <person name="Thawai C."/>
        </authorList>
    </citation>
    <scope>NUCLEOTIDE SEQUENCE [LARGE SCALE GENOMIC DNA]</scope>
    <source>
        <strain evidence="1 2">NBRC 13905</strain>
    </source>
</reference>
<keyword evidence="2" id="KW-1185">Reference proteome</keyword>
<evidence type="ECO:0000313" key="1">
    <source>
        <dbReference type="EMBL" id="NJP15395.1"/>
    </source>
</evidence>
<protein>
    <submittedName>
        <fullName evidence="1">Uncharacterized protein</fullName>
    </submittedName>
</protein>
<evidence type="ECO:0000313" key="2">
    <source>
        <dbReference type="Proteomes" id="UP000635996"/>
    </source>
</evidence>
<dbReference type="Proteomes" id="UP000635996">
    <property type="component" value="Unassembled WGS sequence"/>
</dbReference>
<organism evidence="1 2">
    <name type="scientific">Streptomyces thermoviolaceus subsp. thermoviolaceus</name>
    <dbReference type="NCBI Taxonomy" id="66860"/>
    <lineage>
        <taxon>Bacteria</taxon>
        <taxon>Bacillati</taxon>
        <taxon>Actinomycetota</taxon>
        <taxon>Actinomycetes</taxon>
        <taxon>Kitasatosporales</taxon>
        <taxon>Streptomycetaceae</taxon>
        <taxon>Streptomyces</taxon>
    </lineage>
</organism>
<proteinExistence type="predicted"/>
<dbReference type="EMBL" id="JAATEL010000013">
    <property type="protein sequence ID" value="NJP15395.1"/>
    <property type="molecule type" value="Genomic_DNA"/>
</dbReference>
<dbReference type="RefSeq" id="WP_125497184.1">
    <property type="nucleotide sequence ID" value="NZ_BMVZ01000017.1"/>
</dbReference>
<gene>
    <name evidence="1" type="ORF">HCJ95_14115</name>
</gene>